<evidence type="ECO:0000259" key="1">
    <source>
        <dbReference type="Pfam" id="PF23366"/>
    </source>
</evidence>
<gene>
    <name evidence="2" type="ORF">KM295_00220</name>
</gene>
<reference evidence="2" key="1">
    <citation type="journal article" date="2023" name="Front. Microbiol.">
        <title>Genomic-based phylogenetic and metabolic analyses of the genus Natronomonas, and description of Natronomonas aquatica sp. nov.</title>
        <authorList>
            <person name="Garcia-Roldan A."/>
            <person name="Duran-Viseras A."/>
            <person name="de la Haba R.R."/>
            <person name="Corral P."/>
            <person name="Sanchez-Porro C."/>
            <person name="Ventosa A."/>
        </authorList>
    </citation>
    <scope>NUCLEOTIDE SEQUENCE</scope>
    <source>
        <strain evidence="2">F2-12</strain>
    </source>
</reference>
<sequence length="256" mass="26490">MSLSEKRVYTDASDATTAFVGTERGVVRVSISDDIVGGFSLERTDRVTDIAAAGGRLAIGTPEDVLVRSDGTFHGTGFGTASAVGYDGNGDLIAAGDGHVARYDTDWNQLGKVADVRAIDGGMVAARSGVHRLDGTHVGLEDVWDISTTATPLAATGSGLYYLANGWMCDFEGDTSVVASDGTRSHAATAETLYRKATPDDEWTAVKLPVDGTISGIAYTEGVYAVTDDGTVLANAGDGWRHRSLGVPGVTGLAVV</sequence>
<evidence type="ECO:0000313" key="2">
    <source>
        <dbReference type="EMBL" id="MCQ4331930.1"/>
    </source>
</evidence>
<dbReference type="AlphaFoldDB" id="A0A9R1D6E4"/>
<accession>A0A9R1D6E4</accession>
<evidence type="ECO:0000313" key="3">
    <source>
        <dbReference type="Proteomes" id="UP001139494"/>
    </source>
</evidence>
<protein>
    <recommendedName>
        <fullName evidence="1">HVO-0234-like beta-propeller domain-containing protein</fullName>
    </recommendedName>
</protein>
<proteinExistence type="predicted"/>
<name>A0A9R1D6E4_9EURY</name>
<dbReference type="Proteomes" id="UP001139494">
    <property type="component" value="Unassembled WGS sequence"/>
</dbReference>
<dbReference type="EMBL" id="JAHLKM010000001">
    <property type="protein sequence ID" value="MCQ4331930.1"/>
    <property type="molecule type" value="Genomic_DNA"/>
</dbReference>
<comment type="caution">
    <text evidence="2">The sequence shown here is derived from an EMBL/GenBank/DDBJ whole genome shotgun (WGS) entry which is preliminary data.</text>
</comment>
<keyword evidence="3" id="KW-1185">Reference proteome</keyword>
<organism evidence="2 3">
    <name type="scientific">Natronomonas aquatica</name>
    <dbReference type="NCBI Taxonomy" id="2841590"/>
    <lineage>
        <taxon>Archaea</taxon>
        <taxon>Methanobacteriati</taxon>
        <taxon>Methanobacteriota</taxon>
        <taxon>Stenosarchaea group</taxon>
        <taxon>Halobacteria</taxon>
        <taxon>Halobacteriales</taxon>
        <taxon>Natronomonadaceae</taxon>
        <taxon>Natronomonas</taxon>
    </lineage>
</organism>
<feature type="domain" description="HVO-0234-like beta-propeller" evidence="1">
    <location>
        <begin position="2"/>
        <end position="255"/>
    </location>
</feature>
<dbReference type="Pfam" id="PF23366">
    <property type="entry name" value="Beta-prop_HVO_0234"/>
    <property type="match status" value="1"/>
</dbReference>
<dbReference type="InterPro" id="IPR056505">
    <property type="entry name" value="Beta-prop_HVO_0234"/>
</dbReference>